<comment type="caution">
    <text evidence="12">The sequence shown here is derived from an EMBL/GenBank/DDBJ whole genome shotgun (WGS) entry which is preliminary data.</text>
</comment>
<dbReference type="CDD" id="cd17536">
    <property type="entry name" value="REC_YesN-like"/>
    <property type="match status" value="1"/>
</dbReference>
<dbReference type="Pfam" id="PF12833">
    <property type="entry name" value="HTH_18"/>
    <property type="match status" value="1"/>
</dbReference>
<gene>
    <name evidence="12" type="ORF">ACFO3S_04565</name>
</gene>
<evidence type="ECO:0000313" key="13">
    <source>
        <dbReference type="Proteomes" id="UP001596028"/>
    </source>
</evidence>
<dbReference type="Pfam" id="PF00072">
    <property type="entry name" value="Response_reg"/>
    <property type="match status" value="1"/>
</dbReference>
<feature type="domain" description="Response regulatory" evidence="11">
    <location>
        <begin position="3"/>
        <end position="120"/>
    </location>
</feature>
<keyword evidence="3 8" id="KW-0597">Phosphoprotein</keyword>
<evidence type="ECO:0000256" key="4">
    <source>
        <dbReference type="ARBA" id="ARBA00023012"/>
    </source>
</evidence>
<name>A0ABV9F8I8_9BACL</name>
<accession>A0ABV9F8I8</accession>
<dbReference type="Gene3D" id="1.10.10.60">
    <property type="entry name" value="Homeodomain-like"/>
    <property type="match status" value="2"/>
</dbReference>
<evidence type="ECO:0000256" key="2">
    <source>
        <dbReference type="ARBA" id="ARBA00022490"/>
    </source>
</evidence>
<evidence type="ECO:0000256" key="1">
    <source>
        <dbReference type="ARBA" id="ARBA00004496"/>
    </source>
</evidence>
<dbReference type="InterPro" id="IPR009057">
    <property type="entry name" value="Homeodomain-like_sf"/>
</dbReference>
<keyword evidence="4" id="KW-0902">Two-component regulatory system</keyword>
<reference evidence="13" key="1">
    <citation type="journal article" date="2019" name="Int. J. Syst. Evol. Microbiol.">
        <title>The Global Catalogue of Microorganisms (GCM) 10K type strain sequencing project: providing services to taxonomists for standard genome sequencing and annotation.</title>
        <authorList>
            <consortium name="The Broad Institute Genomics Platform"/>
            <consortium name="The Broad Institute Genome Sequencing Center for Infectious Disease"/>
            <person name="Wu L."/>
            <person name="Ma J."/>
        </authorList>
    </citation>
    <scope>NUCLEOTIDE SEQUENCE [LARGE SCALE GENOMIC DNA]</scope>
    <source>
        <strain evidence="13">CCUG 49571</strain>
    </source>
</reference>
<dbReference type="PANTHER" id="PTHR42713:SF3">
    <property type="entry name" value="TRANSCRIPTIONAL REGULATORY PROTEIN HPTR"/>
    <property type="match status" value="1"/>
</dbReference>
<dbReference type="PROSITE" id="PS01124">
    <property type="entry name" value="HTH_ARAC_FAMILY_2"/>
    <property type="match status" value="1"/>
</dbReference>
<keyword evidence="13" id="KW-1185">Reference proteome</keyword>
<evidence type="ECO:0000256" key="7">
    <source>
        <dbReference type="ARBA" id="ARBA00023163"/>
    </source>
</evidence>
<dbReference type="RefSeq" id="WP_378092755.1">
    <property type="nucleotide sequence ID" value="NZ_JBHSEP010000002.1"/>
</dbReference>
<sequence length="535" mass="60511">MKKVMLVDDEIVIRENIRDCVQWEREGFIYCGDASDGEVALPLIEKWEPDILITDIKMPFMNGLELSSIVRKRWPNTKIVILSGHDEFGYARSALQIGVEEYCLKPVRSLDLIKLLHAVGDKIDRERRLREERACTPEKLFGDLCGGLISAPEALEIASKLSLNLLASVYAVLICDLRGLNQQGYTDSVSVAQAERLLDERLAVAAEGWRYKRSRTERVWILKSASAVQLEQTIARIRDRIIPLFDNDPVPVVFGIGSVQDRLQGIHVSFLEAEEDRNLRRLSSANRRDLWHTAGSSAEATTVYLDRARFIEFLRLGTPSEARDFVRTFADGLKGIDWQASLYGYYLLNEIVLEAVQEAKKTFRSGEIADDSVSALQAGIRGIGCWEEACLFLEELLGKLWAWRSEAASRYGEIIAAAQTYIRREYANDRLSLQDAAEHVKVSPSHLSKVFSQETGQTFIEFLTQTRIRKAMELLRTTNDKSYEIAYRVGYNDAHYFSNLFKKMTGMTTREFRRQGVPGATAAEGDGDGDNDRTA</sequence>
<organism evidence="12 13">
    <name type="scientific">Cohnella hongkongensis</name>
    <dbReference type="NCBI Taxonomy" id="178337"/>
    <lineage>
        <taxon>Bacteria</taxon>
        <taxon>Bacillati</taxon>
        <taxon>Bacillota</taxon>
        <taxon>Bacilli</taxon>
        <taxon>Bacillales</taxon>
        <taxon>Paenibacillaceae</taxon>
        <taxon>Cohnella</taxon>
    </lineage>
</organism>
<keyword evidence="2" id="KW-0963">Cytoplasm</keyword>
<dbReference type="PANTHER" id="PTHR42713">
    <property type="entry name" value="HISTIDINE KINASE-RELATED"/>
    <property type="match status" value="1"/>
</dbReference>
<feature type="region of interest" description="Disordered" evidence="9">
    <location>
        <begin position="513"/>
        <end position="535"/>
    </location>
</feature>
<dbReference type="InterPro" id="IPR018060">
    <property type="entry name" value="HTH_AraC"/>
</dbReference>
<dbReference type="PROSITE" id="PS50110">
    <property type="entry name" value="RESPONSE_REGULATORY"/>
    <property type="match status" value="1"/>
</dbReference>
<feature type="domain" description="HTH araC/xylS-type" evidence="10">
    <location>
        <begin position="416"/>
        <end position="515"/>
    </location>
</feature>
<feature type="modified residue" description="4-aspartylphosphate" evidence="8">
    <location>
        <position position="55"/>
    </location>
</feature>
<protein>
    <submittedName>
        <fullName evidence="12">Response regulator</fullName>
    </submittedName>
</protein>
<keyword evidence="5" id="KW-0805">Transcription regulation</keyword>
<evidence type="ECO:0000256" key="8">
    <source>
        <dbReference type="PROSITE-ProRule" id="PRU00169"/>
    </source>
</evidence>
<evidence type="ECO:0000259" key="11">
    <source>
        <dbReference type="PROSITE" id="PS50110"/>
    </source>
</evidence>
<keyword evidence="6" id="KW-0238">DNA-binding</keyword>
<dbReference type="Pfam" id="PF17853">
    <property type="entry name" value="GGDEF_2"/>
    <property type="match status" value="1"/>
</dbReference>
<dbReference type="Proteomes" id="UP001596028">
    <property type="component" value="Unassembled WGS sequence"/>
</dbReference>
<dbReference type="SMART" id="SM00448">
    <property type="entry name" value="REC"/>
    <property type="match status" value="1"/>
</dbReference>
<evidence type="ECO:0000313" key="12">
    <source>
        <dbReference type="EMBL" id="MFC4597499.1"/>
    </source>
</evidence>
<keyword evidence="7" id="KW-0804">Transcription</keyword>
<dbReference type="InterPro" id="IPR011006">
    <property type="entry name" value="CheY-like_superfamily"/>
</dbReference>
<dbReference type="InterPro" id="IPR001789">
    <property type="entry name" value="Sig_transdc_resp-reg_receiver"/>
</dbReference>
<dbReference type="EMBL" id="JBHSEP010000002">
    <property type="protein sequence ID" value="MFC4597499.1"/>
    <property type="molecule type" value="Genomic_DNA"/>
</dbReference>
<evidence type="ECO:0000256" key="6">
    <source>
        <dbReference type="ARBA" id="ARBA00023125"/>
    </source>
</evidence>
<dbReference type="SUPFAM" id="SSF52172">
    <property type="entry name" value="CheY-like"/>
    <property type="match status" value="1"/>
</dbReference>
<dbReference type="InterPro" id="IPR051552">
    <property type="entry name" value="HptR"/>
</dbReference>
<evidence type="ECO:0000256" key="9">
    <source>
        <dbReference type="SAM" id="MobiDB-lite"/>
    </source>
</evidence>
<proteinExistence type="predicted"/>
<evidence type="ECO:0000256" key="3">
    <source>
        <dbReference type="ARBA" id="ARBA00022553"/>
    </source>
</evidence>
<dbReference type="InterPro" id="IPR041522">
    <property type="entry name" value="CdaR_GGDEF"/>
</dbReference>
<dbReference type="SMART" id="SM00342">
    <property type="entry name" value="HTH_ARAC"/>
    <property type="match status" value="1"/>
</dbReference>
<dbReference type="SUPFAM" id="SSF46689">
    <property type="entry name" value="Homeodomain-like"/>
    <property type="match status" value="2"/>
</dbReference>
<evidence type="ECO:0000259" key="10">
    <source>
        <dbReference type="PROSITE" id="PS01124"/>
    </source>
</evidence>
<dbReference type="Gene3D" id="3.40.50.2300">
    <property type="match status" value="1"/>
</dbReference>
<evidence type="ECO:0000256" key="5">
    <source>
        <dbReference type="ARBA" id="ARBA00023015"/>
    </source>
</evidence>
<comment type="subcellular location">
    <subcellularLocation>
        <location evidence="1">Cytoplasm</location>
    </subcellularLocation>
</comment>